<name>A0A4Q7LTZ5_9BURK</name>
<dbReference type="RefSeq" id="WP_130480716.1">
    <property type="nucleotide sequence ID" value="NZ_SGWV01000007.1"/>
</dbReference>
<evidence type="ECO:0000256" key="1">
    <source>
        <dbReference type="ARBA" id="ARBA00008520"/>
    </source>
</evidence>
<accession>A0A4Q7LTZ5</accession>
<comment type="similarity">
    <text evidence="1">Belongs to the bacterial solute-binding protein 1 family.</text>
</comment>
<protein>
    <submittedName>
        <fullName evidence="5">Carbohydrate ABC transporter substrate-binding protein (CUT1 family)</fullName>
    </submittedName>
</protein>
<dbReference type="GO" id="GO:0042956">
    <property type="term" value="P:maltodextrin transmembrane transport"/>
    <property type="evidence" value="ECO:0007669"/>
    <property type="project" value="TreeGrafter"/>
</dbReference>
<keyword evidence="6" id="KW-1185">Reference proteome</keyword>
<dbReference type="PANTHER" id="PTHR30061">
    <property type="entry name" value="MALTOSE-BINDING PERIPLASMIC PROTEIN"/>
    <property type="match status" value="1"/>
</dbReference>
<dbReference type="GO" id="GO:1901982">
    <property type="term" value="F:maltose binding"/>
    <property type="evidence" value="ECO:0007669"/>
    <property type="project" value="TreeGrafter"/>
</dbReference>
<feature type="signal peptide" evidence="4">
    <location>
        <begin position="1"/>
        <end position="26"/>
    </location>
</feature>
<dbReference type="Gene3D" id="3.40.190.10">
    <property type="entry name" value="Periplasmic binding protein-like II"/>
    <property type="match status" value="1"/>
</dbReference>
<evidence type="ECO:0000313" key="6">
    <source>
        <dbReference type="Proteomes" id="UP000293433"/>
    </source>
</evidence>
<organism evidence="5 6">
    <name type="scientific">Sphaerotilus mobilis</name>
    <dbReference type="NCBI Taxonomy" id="47994"/>
    <lineage>
        <taxon>Bacteria</taxon>
        <taxon>Pseudomonadati</taxon>
        <taxon>Pseudomonadota</taxon>
        <taxon>Betaproteobacteria</taxon>
        <taxon>Burkholderiales</taxon>
        <taxon>Sphaerotilaceae</taxon>
        <taxon>Sphaerotilus</taxon>
    </lineage>
</organism>
<evidence type="ECO:0000313" key="5">
    <source>
        <dbReference type="EMBL" id="RZS58585.1"/>
    </source>
</evidence>
<dbReference type="GO" id="GO:0055052">
    <property type="term" value="C:ATP-binding cassette (ABC) transporter complex, substrate-binding subunit-containing"/>
    <property type="evidence" value="ECO:0007669"/>
    <property type="project" value="TreeGrafter"/>
</dbReference>
<keyword evidence="2" id="KW-0813">Transport</keyword>
<dbReference type="AlphaFoldDB" id="A0A4Q7LTZ5"/>
<dbReference type="PANTHER" id="PTHR30061:SF50">
    <property type="entry name" value="MALTOSE_MALTODEXTRIN-BINDING PERIPLASMIC PROTEIN"/>
    <property type="match status" value="1"/>
</dbReference>
<evidence type="ECO:0000256" key="2">
    <source>
        <dbReference type="ARBA" id="ARBA00022448"/>
    </source>
</evidence>
<comment type="caution">
    <text evidence="5">The sequence shown here is derived from an EMBL/GenBank/DDBJ whole genome shotgun (WGS) entry which is preliminary data.</text>
</comment>
<keyword evidence="3 4" id="KW-0732">Signal</keyword>
<dbReference type="GO" id="GO:0015768">
    <property type="term" value="P:maltose transport"/>
    <property type="evidence" value="ECO:0007669"/>
    <property type="project" value="TreeGrafter"/>
</dbReference>
<dbReference type="Pfam" id="PF13416">
    <property type="entry name" value="SBP_bac_8"/>
    <property type="match status" value="1"/>
</dbReference>
<sequence length="421" mass="45008">MTLTSPLRRSLIVLGLAALGATTAHAQTTLSMWYHGAGNPKEKELITGIINDFNGSQKEWKVELQQFPQEAYNTSVVAAAVAGKLPDILDVDGPVMPNWAWSKYMQPLSLPAGAIDKFLPGTIGKWNGKVYSVGLWDAACAIFARKSVLQAHNIRIPTLDKPWTKAEFDAALVTLQKGGKFQYPIDMGMAWKGEWYSYAFGPFLQSSGGDLLNSATPKSNGTLNGKAGVEFGNWWQSLFTRKLTPGTSQDGAERETGFLDGKYAMQWNGNWAALPALKKFGDDLVFLPAPDFGKGSKIGAASWQFGVSATTKNAKGANAFIAFALKDKYLAAFSDGIGLIPSTPAAAALTQNYKKGGPLEVFFALSAKQATLRASTPGYAGASGEFEKALADIANGGKVADALDTAADAIDADLKKNNNYR</sequence>
<proteinExistence type="inferred from homology"/>
<evidence type="ECO:0000256" key="3">
    <source>
        <dbReference type="ARBA" id="ARBA00022729"/>
    </source>
</evidence>
<dbReference type="SUPFAM" id="SSF53850">
    <property type="entry name" value="Periplasmic binding protein-like II"/>
    <property type="match status" value="1"/>
</dbReference>
<feature type="chain" id="PRO_5020514951" evidence="4">
    <location>
        <begin position="27"/>
        <end position="421"/>
    </location>
</feature>
<reference evidence="5 6" key="1">
    <citation type="submission" date="2019-02" db="EMBL/GenBank/DDBJ databases">
        <title>Genomic Encyclopedia of Type Strains, Phase IV (KMG-IV): sequencing the most valuable type-strain genomes for metagenomic binning, comparative biology and taxonomic classification.</title>
        <authorList>
            <person name="Goeker M."/>
        </authorList>
    </citation>
    <scope>NUCLEOTIDE SEQUENCE [LARGE SCALE GENOMIC DNA]</scope>
    <source>
        <strain evidence="5 6">DSM 10617</strain>
    </source>
</reference>
<dbReference type="Proteomes" id="UP000293433">
    <property type="component" value="Unassembled WGS sequence"/>
</dbReference>
<dbReference type="EMBL" id="SGWV01000007">
    <property type="protein sequence ID" value="RZS58585.1"/>
    <property type="molecule type" value="Genomic_DNA"/>
</dbReference>
<dbReference type="InterPro" id="IPR006059">
    <property type="entry name" value="SBP"/>
</dbReference>
<dbReference type="OrthoDB" id="9762335at2"/>
<gene>
    <name evidence="5" type="ORF">EV685_0880</name>
</gene>
<evidence type="ECO:0000256" key="4">
    <source>
        <dbReference type="SAM" id="SignalP"/>
    </source>
</evidence>